<dbReference type="InterPro" id="IPR005835">
    <property type="entry name" value="NTP_transferase_dom"/>
</dbReference>
<proteinExistence type="predicted"/>
<evidence type="ECO:0000313" key="2">
    <source>
        <dbReference type="EMBL" id="MFC3688702.1"/>
    </source>
</evidence>
<gene>
    <name evidence="2" type="ORF">ACFOLH_10145</name>
</gene>
<dbReference type="InterPro" id="IPR013446">
    <property type="entry name" value="G1P_cyt_trans-like"/>
</dbReference>
<dbReference type="InterPro" id="IPR029044">
    <property type="entry name" value="Nucleotide-diphossugar_trans"/>
</dbReference>
<dbReference type="RefSeq" id="WP_340290766.1">
    <property type="nucleotide sequence ID" value="NZ_JBBEOI010000023.1"/>
</dbReference>
<keyword evidence="3" id="KW-1185">Reference proteome</keyword>
<dbReference type="Pfam" id="PF00483">
    <property type="entry name" value="NTP_transferase"/>
    <property type="match status" value="1"/>
</dbReference>
<organism evidence="2 3">
    <name type="scientific">Aquipuribacter hungaricus</name>
    <dbReference type="NCBI Taxonomy" id="545624"/>
    <lineage>
        <taxon>Bacteria</taxon>
        <taxon>Bacillati</taxon>
        <taxon>Actinomycetota</taxon>
        <taxon>Actinomycetes</taxon>
        <taxon>Micrococcales</taxon>
        <taxon>Intrasporangiaceae</taxon>
        <taxon>Aquipuribacter</taxon>
    </lineage>
</organism>
<name>A0ABV7WII2_9MICO</name>
<keyword evidence="2" id="KW-0808">Transferase</keyword>
<dbReference type="PANTHER" id="PTHR47183:SF1">
    <property type="entry name" value="GLUCOSE-1-PHOSPHATE CYTIDYLYLTRANSFERASE"/>
    <property type="match status" value="1"/>
</dbReference>
<keyword evidence="2" id="KW-0548">Nucleotidyltransferase</keyword>
<sequence length="270" mass="30198">MHDHVSPQDIPVVILCGGMGTRIREVSERLPKPLVDIGGRPVLWHIMKTYEAHGFRRFVLALGYKSDLIKRYFLDYRHLSSDFTLSLGDHQPAEFHGSAGDVDWEITFVETGLTTGTGARIRRVAQHLDAPRFALTYGDGVGSVDVTALLAAHEAGGTVGTLTGVHPGSRYGEMRVEGSKAVEFNEKPTNAEGWVNGGFFLFEREFVERYVPDETDVMLEQAPLQGLARDGELSVFGHEGFWQGMDTYRDWTELNSLWDSGEAPWKIWKD</sequence>
<dbReference type="Proteomes" id="UP001595685">
    <property type="component" value="Unassembled WGS sequence"/>
</dbReference>
<dbReference type="SUPFAM" id="SSF53448">
    <property type="entry name" value="Nucleotide-diphospho-sugar transferases"/>
    <property type="match status" value="1"/>
</dbReference>
<dbReference type="CDD" id="cd02524">
    <property type="entry name" value="G1P_cytidylyltransferase"/>
    <property type="match status" value="1"/>
</dbReference>
<dbReference type="GO" id="GO:0016779">
    <property type="term" value="F:nucleotidyltransferase activity"/>
    <property type="evidence" value="ECO:0007669"/>
    <property type="project" value="UniProtKB-KW"/>
</dbReference>
<accession>A0ABV7WII2</accession>
<protein>
    <submittedName>
        <fullName evidence="2">Glucose-1-phosphate cytidylyltransferase</fullName>
    </submittedName>
</protein>
<evidence type="ECO:0000313" key="3">
    <source>
        <dbReference type="Proteomes" id="UP001595685"/>
    </source>
</evidence>
<reference evidence="3" key="1">
    <citation type="journal article" date="2019" name="Int. J. Syst. Evol. Microbiol.">
        <title>The Global Catalogue of Microorganisms (GCM) 10K type strain sequencing project: providing services to taxonomists for standard genome sequencing and annotation.</title>
        <authorList>
            <consortium name="The Broad Institute Genomics Platform"/>
            <consortium name="The Broad Institute Genome Sequencing Center for Infectious Disease"/>
            <person name="Wu L."/>
            <person name="Ma J."/>
        </authorList>
    </citation>
    <scope>NUCLEOTIDE SEQUENCE [LARGE SCALE GENOMIC DNA]</scope>
    <source>
        <strain evidence="3">NCAIM B.02333</strain>
    </source>
</reference>
<dbReference type="PANTHER" id="PTHR47183">
    <property type="entry name" value="GLUCOSE-1-PHOSPHATE CYTIDYLYLTRANSFERASE-RELATED"/>
    <property type="match status" value="1"/>
</dbReference>
<dbReference type="EMBL" id="JBHRWW010000006">
    <property type="protein sequence ID" value="MFC3688702.1"/>
    <property type="molecule type" value="Genomic_DNA"/>
</dbReference>
<feature type="domain" description="Nucleotidyl transferase" evidence="1">
    <location>
        <begin position="13"/>
        <end position="211"/>
    </location>
</feature>
<evidence type="ECO:0000259" key="1">
    <source>
        <dbReference type="Pfam" id="PF00483"/>
    </source>
</evidence>
<dbReference type="Gene3D" id="3.90.550.10">
    <property type="entry name" value="Spore Coat Polysaccharide Biosynthesis Protein SpsA, Chain A"/>
    <property type="match status" value="1"/>
</dbReference>
<comment type="caution">
    <text evidence="2">The sequence shown here is derived from an EMBL/GenBank/DDBJ whole genome shotgun (WGS) entry which is preliminary data.</text>
</comment>